<accession>A0A0R2A5D4</accession>
<dbReference type="Gene3D" id="3.20.20.450">
    <property type="entry name" value="EAL domain"/>
    <property type="match status" value="1"/>
</dbReference>
<dbReference type="AlphaFoldDB" id="A0A0R2A5D4"/>
<dbReference type="Pfam" id="PF00563">
    <property type="entry name" value="EAL"/>
    <property type="match status" value="1"/>
</dbReference>
<comment type="caution">
    <text evidence="4">The sequence shown here is derived from an EMBL/GenBank/DDBJ whole genome shotgun (WGS) entry which is preliminary data.</text>
</comment>
<dbReference type="RefSeq" id="WP_057778403.1">
    <property type="nucleotide sequence ID" value="NZ_AYYY01000022.1"/>
</dbReference>
<evidence type="ECO:0000313" key="4">
    <source>
        <dbReference type="EMBL" id="KRM61706.1"/>
    </source>
</evidence>
<evidence type="ECO:0000259" key="2">
    <source>
        <dbReference type="PROSITE" id="PS50883"/>
    </source>
</evidence>
<feature type="transmembrane region" description="Helical" evidence="1">
    <location>
        <begin position="49"/>
        <end position="71"/>
    </location>
</feature>
<keyword evidence="5" id="KW-1185">Reference proteome</keyword>
<dbReference type="NCBIfam" id="TIGR00254">
    <property type="entry name" value="GGDEF"/>
    <property type="match status" value="1"/>
</dbReference>
<keyword evidence="1" id="KW-0472">Membrane</keyword>
<reference evidence="4 5" key="1">
    <citation type="journal article" date="2015" name="Genome Announc.">
        <title>Expanding the biotechnology potential of lactobacilli through comparative genomics of 213 strains and associated genera.</title>
        <authorList>
            <person name="Sun Z."/>
            <person name="Harris H.M."/>
            <person name="McCann A."/>
            <person name="Guo C."/>
            <person name="Argimon S."/>
            <person name="Zhang W."/>
            <person name="Yang X."/>
            <person name="Jeffery I.B."/>
            <person name="Cooney J.C."/>
            <person name="Kagawa T.F."/>
            <person name="Liu W."/>
            <person name="Song Y."/>
            <person name="Salvetti E."/>
            <person name="Wrobel A."/>
            <person name="Rasinkangas P."/>
            <person name="Parkhill J."/>
            <person name="Rea M.C."/>
            <person name="O'Sullivan O."/>
            <person name="Ritari J."/>
            <person name="Douillard F.P."/>
            <person name="Paul Ross R."/>
            <person name="Yang R."/>
            <person name="Briner A.E."/>
            <person name="Felis G.E."/>
            <person name="de Vos W.M."/>
            <person name="Barrangou R."/>
            <person name="Klaenhammer T.R."/>
            <person name="Caufield P.W."/>
            <person name="Cui Y."/>
            <person name="Zhang H."/>
            <person name="O'Toole P.W."/>
        </authorList>
    </citation>
    <scope>NUCLEOTIDE SEQUENCE [LARGE SCALE GENOMIC DNA]</scope>
    <source>
        <strain evidence="4 5">DSM 20634</strain>
    </source>
</reference>
<dbReference type="InterPro" id="IPR043128">
    <property type="entry name" value="Rev_trsase/Diguanyl_cyclase"/>
</dbReference>
<evidence type="ECO:0000259" key="3">
    <source>
        <dbReference type="PROSITE" id="PS50887"/>
    </source>
</evidence>
<dbReference type="InterPro" id="IPR000160">
    <property type="entry name" value="GGDEF_dom"/>
</dbReference>
<dbReference type="PANTHER" id="PTHR33121">
    <property type="entry name" value="CYCLIC DI-GMP PHOSPHODIESTERASE PDEF"/>
    <property type="match status" value="1"/>
</dbReference>
<dbReference type="SUPFAM" id="SSF55073">
    <property type="entry name" value="Nucleotide cyclase"/>
    <property type="match status" value="1"/>
</dbReference>
<dbReference type="InterPro" id="IPR035919">
    <property type="entry name" value="EAL_sf"/>
</dbReference>
<dbReference type="CDD" id="cd01949">
    <property type="entry name" value="GGDEF"/>
    <property type="match status" value="1"/>
</dbReference>
<dbReference type="PANTHER" id="PTHR33121:SF70">
    <property type="entry name" value="SIGNALING PROTEIN YKOW"/>
    <property type="match status" value="1"/>
</dbReference>
<dbReference type="Gene3D" id="3.30.70.270">
    <property type="match status" value="1"/>
</dbReference>
<dbReference type="InterPro" id="IPR001633">
    <property type="entry name" value="EAL_dom"/>
</dbReference>
<organism evidence="4 5">
    <name type="scientific">Paucilactobacillus vaccinostercus DSM 20634</name>
    <dbReference type="NCBI Taxonomy" id="1423813"/>
    <lineage>
        <taxon>Bacteria</taxon>
        <taxon>Bacillati</taxon>
        <taxon>Bacillota</taxon>
        <taxon>Bacilli</taxon>
        <taxon>Lactobacillales</taxon>
        <taxon>Lactobacillaceae</taxon>
        <taxon>Paucilactobacillus</taxon>
    </lineage>
</organism>
<keyword evidence="1" id="KW-0812">Transmembrane</keyword>
<gene>
    <name evidence="4" type="ORF">FC26_GL001373</name>
</gene>
<feature type="transmembrane region" description="Helical" evidence="1">
    <location>
        <begin position="173"/>
        <end position="192"/>
    </location>
</feature>
<proteinExistence type="predicted"/>
<dbReference type="InterPro" id="IPR050706">
    <property type="entry name" value="Cyclic-di-GMP_PDE-like"/>
</dbReference>
<dbReference type="GO" id="GO:0071111">
    <property type="term" value="F:cyclic-guanylate-specific phosphodiesterase activity"/>
    <property type="evidence" value="ECO:0007669"/>
    <property type="project" value="InterPro"/>
</dbReference>
<feature type="transmembrane region" description="Helical" evidence="1">
    <location>
        <begin position="6"/>
        <end position="28"/>
    </location>
</feature>
<dbReference type="InterPro" id="IPR029787">
    <property type="entry name" value="Nucleotide_cyclase"/>
</dbReference>
<dbReference type="EMBL" id="AYYY01000022">
    <property type="protein sequence ID" value="KRM61706.1"/>
    <property type="molecule type" value="Genomic_DNA"/>
</dbReference>
<dbReference type="SMART" id="SM00052">
    <property type="entry name" value="EAL"/>
    <property type="match status" value="1"/>
</dbReference>
<dbReference type="SUPFAM" id="SSF141868">
    <property type="entry name" value="EAL domain-like"/>
    <property type="match status" value="1"/>
</dbReference>
<dbReference type="STRING" id="1423813.FC26_GL001373"/>
<dbReference type="PATRIC" id="fig|1423813.3.peg.1396"/>
<dbReference type="SMART" id="SM00267">
    <property type="entry name" value="GGDEF"/>
    <property type="match status" value="1"/>
</dbReference>
<evidence type="ECO:0000313" key="5">
    <source>
        <dbReference type="Proteomes" id="UP000051733"/>
    </source>
</evidence>
<dbReference type="OrthoDB" id="9759607at2"/>
<dbReference type="PROSITE" id="PS50883">
    <property type="entry name" value="EAL"/>
    <property type="match status" value="1"/>
</dbReference>
<keyword evidence="1" id="KW-1133">Transmembrane helix</keyword>
<dbReference type="Proteomes" id="UP000051733">
    <property type="component" value="Unassembled WGS sequence"/>
</dbReference>
<name>A0A0R2A5D4_9LACO</name>
<protein>
    <submittedName>
        <fullName evidence="4">Signal transduction diguanylate cyclase</fullName>
    </submittedName>
</protein>
<dbReference type="Pfam" id="PF00990">
    <property type="entry name" value="GGDEF"/>
    <property type="match status" value="1"/>
</dbReference>
<feature type="domain" description="EAL" evidence="2">
    <location>
        <begin position="373"/>
        <end position="602"/>
    </location>
</feature>
<evidence type="ECO:0000256" key="1">
    <source>
        <dbReference type="SAM" id="Phobius"/>
    </source>
</evidence>
<feature type="domain" description="GGDEF" evidence="3">
    <location>
        <begin position="238"/>
        <end position="375"/>
    </location>
</feature>
<dbReference type="PROSITE" id="PS50887">
    <property type="entry name" value="GGDEF"/>
    <property type="match status" value="1"/>
</dbReference>
<sequence>MGTYNWGTWLVEVVIAIFFISGFVVFYNQEWMPFLNRNHHYAQKQRQRLTRGGMTAFIFIMAIFFQFAAIIDPINSTTYLNLILYALAIPLMDDQMGGKEYLVRALGLMVFWMYNDPVFSWTFSASLVNLVVILAIIYKWNRQITDHWWADLGMSFWLGINFWLTQTQLTREYLVMGIAMFGMMSIFNFFYWTSARRNEVEQSQLMHQVNYDGLTRIRNFSSFDADGKLLMQTRPRTEPLTLVMFDIDHFKQVNDSYGHMAGNAVLVGVAERVTQILADSTMDDYSFYRTGGEEFNIIFGHHTPEQVMELVEEFWTQIREAKFYYEDDTMQITLSVGVSQRQVADPDFTALYQRADASLYHSKQSGRDTITVENQTFRSHHHNVASLTYRFFTQPIVDVATGKTLRHELLLRMYHPRFKQWQLPRVFEISAATQIELIKNILPQLDVKKISINLTKDQFADPDTAHQLVAYFQSEPELVAMIVEITHVPTAAVMHQMSQIYHAGGVELAIDDVESDNLYDKVAPLLTDVDCLKFAVQNLRQERETAEIWEQVAFWQELAAQNQLKFAVEGIETDQDVAMMKQLSIEWAQGYYYSKPALPKLD</sequence>
<feature type="transmembrane region" description="Helical" evidence="1">
    <location>
        <begin position="118"/>
        <end position="137"/>
    </location>
</feature>